<protein>
    <submittedName>
        <fullName evidence="2">Uncharacterized protein</fullName>
    </submittedName>
</protein>
<name>A0A4R6IG61_9SPHI</name>
<dbReference type="AlphaFoldDB" id="A0A4R6IG61"/>
<sequence>MAKNIKAIQCPKCGSVKKTELKPDYFRCDNCGTEYFLDNDDININIRNTSVPPQGNILADGKRSRTLGVVIVAIVILTILLINIFSRSNSSPASPVTTEAKYNFGSAGSIVYQNTNTGKAVYMRIGREFIEDENQSNDYVNTHVLFIDPISKKIMKDDLLMSRIRRLDDYFPSFQVFNDGTIYMLYPGARLFTIDREADKLVEVTKSLFKNHPELSVGIATISLNEDYLDLLTNDGHKYFYIPKSDVLTTEYDGKDSALKVIQPDISFKFTNDELLKMTPKASTNISPDRKYFRPEIVYQDKQSLIIASGATASPQAPKMLQSIDINTGKIIWSLPAKSFYYDSGARCKEGFAIEYSSGSDQDYISGILVISPEGKIVSDYQLDRSQ</sequence>
<organism evidence="2 3">
    <name type="scientific">Pedobacter duraquae</name>
    <dbReference type="NCBI Taxonomy" id="425511"/>
    <lineage>
        <taxon>Bacteria</taxon>
        <taxon>Pseudomonadati</taxon>
        <taxon>Bacteroidota</taxon>
        <taxon>Sphingobacteriia</taxon>
        <taxon>Sphingobacteriales</taxon>
        <taxon>Sphingobacteriaceae</taxon>
        <taxon>Pedobacter</taxon>
    </lineage>
</organism>
<dbReference type="RefSeq" id="WP_133555769.1">
    <property type="nucleotide sequence ID" value="NZ_SNWM01000003.1"/>
</dbReference>
<proteinExistence type="predicted"/>
<dbReference type="Proteomes" id="UP000295499">
    <property type="component" value="Unassembled WGS sequence"/>
</dbReference>
<keyword evidence="1" id="KW-1133">Transmembrane helix</keyword>
<evidence type="ECO:0000313" key="3">
    <source>
        <dbReference type="Proteomes" id="UP000295499"/>
    </source>
</evidence>
<dbReference type="EMBL" id="SNWM01000003">
    <property type="protein sequence ID" value="TDO21340.1"/>
    <property type="molecule type" value="Genomic_DNA"/>
</dbReference>
<keyword evidence="3" id="KW-1185">Reference proteome</keyword>
<gene>
    <name evidence="2" type="ORF">CLV32_2445</name>
</gene>
<accession>A0A4R6IG61</accession>
<evidence type="ECO:0000313" key="2">
    <source>
        <dbReference type="EMBL" id="TDO21340.1"/>
    </source>
</evidence>
<comment type="caution">
    <text evidence="2">The sequence shown here is derived from an EMBL/GenBank/DDBJ whole genome shotgun (WGS) entry which is preliminary data.</text>
</comment>
<evidence type="ECO:0000256" key="1">
    <source>
        <dbReference type="SAM" id="Phobius"/>
    </source>
</evidence>
<feature type="transmembrane region" description="Helical" evidence="1">
    <location>
        <begin position="66"/>
        <end position="85"/>
    </location>
</feature>
<dbReference type="OrthoDB" id="7063564at2"/>
<reference evidence="2 3" key="1">
    <citation type="submission" date="2019-03" db="EMBL/GenBank/DDBJ databases">
        <title>Genomic Encyclopedia of Archaeal and Bacterial Type Strains, Phase II (KMG-II): from individual species to whole genera.</title>
        <authorList>
            <person name="Goeker M."/>
        </authorList>
    </citation>
    <scope>NUCLEOTIDE SEQUENCE [LARGE SCALE GENOMIC DNA]</scope>
    <source>
        <strain evidence="2 3">DSM 19034</strain>
    </source>
</reference>
<keyword evidence="1" id="KW-0472">Membrane</keyword>
<keyword evidence="1" id="KW-0812">Transmembrane</keyword>